<evidence type="ECO:0000313" key="3">
    <source>
        <dbReference type="EMBL" id="MBM6852247.1"/>
    </source>
</evidence>
<accession>A0ABS2FXA6</accession>
<comment type="caution">
    <text evidence="3">The sequence shown here is derived from an EMBL/GenBank/DDBJ whole genome shotgun (WGS) entry which is preliminary data.</text>
</comment>
<dbReference type="EMBL" id="JACSNX010000026">
    <property type="protein sequence ID" value="MBM6852247.1"/>
    <property type="molecule type" value="Genomic_DNA"/>
</dbReference>
<evidence type="ECO:0000256" key="1">
    <source>
        <dbReference type="SAM" id="Coils"/>
    </source>
</evidence>
<keyword evidence="4" id="KW-1185">Reference proteome</keyword>
<feature type="transmembrane region" description="Helical" evidence="2">
    <location>
        <begin position="42"/>
        <end position="63"/>
    </location>
</feature>
<evidence type="ECO:0000256" key="2">
    <source>
        <dbReference type="SAM" id="Phobius"/>
    </source>
</evidence>
<keyword evidence="2" id="KW-0812">Transmembrane</keyword>
<sequence>MLEDRSEAGLNVLSFLAPLVGLILYLIYRGNMPCRARGIKKAGLLGLGLSVLLVACIGVFAGGEIARQNEIREAQEAAEQARQRADDLHRQSQEIQEALENARRALESYYGS</sequence>
<dbReference type="Proteomes" id="UP000719500">
    <property type="component" value="Unassembled WGS sequence"/>
</dbReference>
<name>A0ABS2FXA6_9FIRM</name>
<feature type="transmembrane region" description="Helical" evidence="2">
    <location>
        <begin position="12"/>
        <end position="30"/>
    </location>
</feature>
<protein>
    <recommendedName>
        <fullName evidence="5">Hydrolase</fullName>
    </recommendedName>
</protein>
<evidence type="ECO:0000313" key="4">
    <source>
        <dbReference type="Proteomes" id="UP000719500"/>
    </source>
</evidence>
<gene>
    <name evidence="3" type="ORF">H9X91_12460</name>
</gene>
<dbReference type="RefSeq" id="WP_204805464.1">
    <property type="nucleotide sequence ID" value="NZ_JACSNX010000026.1"/>
</dbReference>
<reference evidence="3 4" key="1">
    <citation type="journal article" date="2021" name="Sci. Rep.">
        <title>The distribution of antibiotic resistance genes in chicken gut microbiota commensals.</title>
        <authorList>
            <person name="Juricova H."/>
            <person name="Matiasovicova J."/>
            <person name="Kubasova T."/>
            <person name="Cejkova D."/>
            <person name="Rychlik I."/>
        </authorList>
    </citation>
    <scope>NUCLEOTIDE SEQUENCE [LARGE SCALE GENOMIC DNA]</scope>
    <source>
        <strain evidence="3 4">An411</strain>
    </source>
</reference>
<feature type="coiled-coil region" evidence="1">
    <location>
        <begin position="64"/>
        <end position="108"/>
    </location>
</feature>
<keyword evidence="2" id="KW-1133">Transmembrane helix</keyword>
<organism evidence="3 4">
    <name type="scientific">Oscillibacter valericigenes</name>
    <dbReference type="NCBI Taxonomy" id="351091"/>
    <lineage>
        <taxon>Bacteria</taxon>
        <taxon>Bacillati</taxon>
        <taxon>Bacillota</taxon>
        <taxon>Clostridia</taxon>
        <taxon>Eubacteriales</taxon>
        <taxon>Oscillospiraceae</taxon>
        <taxon>Oscillibacter</taxon>
    </lineage>
</organism>
<proteinExistence type="predicted"/>
<evidence type="ECO:0008006" key="5">
    <source>
        <dbReference type="Google" id="ProtNLM"/>
    </source>
</evidence>
<keyword evidence="1" id="KW-0175">Coiled coil</keyword>
<keyword evidence="2" id="KW-0472">Membrane</keyword>